<dbReference type="InterPro" id="IPR036440">
    <property type="entry name" value="Peptidase_C15-like_sf"/>
</dbReference>
<dbReference type="AlphaFoldDB" id="A0AAD5T3M4"/>
<comment type="caution">
    <text evidence="6">The sequence shown here is derived from an EMBL/GenBank/DDBJ whole genome shotgun (WGS) entry which is preliminary data.</text>
</comment>
<evidence type="ECO:0000256" key="3">
    <source>
        <dbReference type="ARBA" id="ARBA00022801"/>
    </source>
</evidence>
<evidence type="ECO:0000256" key="2">
    <source>
        <dbReference type="ARBA" id="ARBA00022670"/>
    </source>
</evidence>
<keyword evidence="2" id="KW-0645">Protease</keyword>
<comment type="similarity">
    <text evidence="1">Belongs to the peptidase C15 family.</text>
</comment>
<feature type="compositionally biased region" description="Low complexity" evidence="5">
    <location>
        <begin position="654"/>
        <end position="665"/>
    </location>
</feature>
<gene>
    <name evidence="6" type="ORF">HK100_008928</name>
</gene>
<evidence type="ECO:0000256" key="4">
    <source>
        <dbReference type="ARBA" id="ARBA00022807"/>
    </source>
</evidence>
<evidence type="ECO:0000256" key="1">
    <source>
        <dbReference type="ARBA" id="ARBA00006641"/>
    </source>
</evidence>
<dbReference type="InterPro" id="IPR016125">
    <property type="entry name" value="Peptidase_C15-like"/>
</dbReference>
<name>A0AAD5T3M4_9FUNG</name>
<dbReference type="Proteomes" id="UP001211907">
    <property type="component" value="Unassembled WGS sequence"/>
</dbReference>
<reference evidence="6" key="1">
    <citation type="submission" date="2020-05" db="EMBL/GenBank/DDBJ databases">
        <title>Phylogenomic resolution of chytrid fungi.</title>
        <authorList>
            <person name="Stajich J.E."/>
            <person name="Amses K."/>
            <person name="Simmons R."/>
            <person name="Seto K."/>
            <person name="Myers J."/>
            <person name="Bonds A."/>
            <person name="Quandt C.A."/>
            <person name="Barry K."/>
            <person name="Liu P."/>
            <person name="Grigoriev I."/>
            <person name="Longcore J.E."/>
            <person name="James T.Y."/>
        </authorList>
    </citation>
    <scope>NUCLEOTIDE SEQUENCE</scope>
    <source>
        <strain evidence="6">JEL0513</strain>
    </source>
</reference>
<dbReference type="Pfam" id="PF01470">
    <property type="entry name" value="Peptidase_C15"/>
    <property type="match status" value="1"/>
</dbReference>
<feature type="region of interest" description="Disordered" evidence="5">
    <location>
        <begin position="485"/>
        <end position="538"/>
    </location>
</feature>
<dbReference type="PANTHER" id="PTHR23402">
    <property type="entry name" value="PROTEASE FAMILY C15 PYROGLUTAMYL-PEPTIDASE I-RELATED"/>
    <property type="match status" value="1"/>
</dbReference>
<keyword evidence="7" id="KW-1185">Reference proteome</keyword>
<dbReference type="PANTHER" id="PTHR23402:SF1">
    <property type="entry name" value="PYROGLUTAMYL-PEPTIDASE I"/>
    <property type="match status" value="1"/>
</dbReference>
<dbReference type="Gene3D" id="3.40.630.20">
    <property type="entry name" value="Peptidase C15, pyroglutamyl peptidase I-like"/>
    <property type="match status" value="1"/>
</dbReference>
<feature type="compositionally biased region" description="Low complexity" evidence="5">
    <location>
        <begin position="624"/>
        <end position="643"/>
    </location>
</feature>
<evidence type="ECO:0000313" key="6">
    <source>
        <dbReference type="EMBL" id="KAJ3128906.1"/>
    </source>
</evidence>
<feature type="compositionally biased region" description="Basic and acidic residues" evidence="5">
    <location>
        <begin position="510"/>
        <end position="522"/>
    </location>
</feature>
<evidence type="ECO:0000256" key="5">
    <source>
        <dbReference type="SAM" id="MobiDB-lite"/>
    </source>
</evidence>
<evidence type="ECO:0008006" key="8">
    <source>
        <dbReference type="Google" id="ProtNLM"/>
    </source>
</evidence>
<feature type="region of interest" description="Disordered" evidence="5">
    <location>
        <begin position="406"/>
        <end position="427"/>
    </location>
</feature>
<proteinExistence type="inferred from homology"/>
<dbReference type="SUPFAM" id="SSF53182">
    <property type="entry name" value="Pyrrolidone carboxyl peptidase (pyroglutamate aminopeptidase)"/>
    <property type="match status" value="1"/>
</dbReference>
<feature type="compositionally biased region" description="Polar residues" evidence="5">
    <location>
        <begin position="485"/>
        <end position="504"/>
    </location>
</feature>
<dbReference type="GO" id="GO:0008234">
    <property type="term" value="F:cysteine-type peptidase activity"/>
    <property type="evidence" value="ECO:0007669"/>
    <property type="project" value="UniProtKB-KW"/>
</dbReference>
<keyword evidence="3" id="KW-0378">Hydrolase</keyword>
<evidence type="ECO:0000313" key="7">
    <source>
        <dbReference type="Proteomes" id="UP001211907"/>
    </source>
</evidence>
<feature type="region of interest" description="Disordered" evidence="5">
    <location>
        <begin position="567"/>
        <end position="671"/>
    </location>
</feature>
<organism evidence="6 7">
    <name type="scientific">Physocladia obscura</name>
    <dbReference type="NCBI Taxonomy" id="109957"/>
    <lineage>
        <taxon>Eukaryota</taxon>
        <taxon>Fungi</taxon>
        <taxon>Fungi incertae sedis</taxon>
        <taxon>Chytridiomycota</taxon>
        <taxon>Chytridiomycota incertae sedis</taxon>
        <taxon>Chytridiomycetes</taxon>
        <taxon>Chytridiales</taxon>
        <taxon>Chytriomycetaceae</taxon>
        <taxon>Physocladia</taxon>
    </lineage>
</organism>
<dbReference type="GO" id="GO:0006508">
    <property type="term" value="P:proteolysis"/>
    <property type="evidence" value="ECO:0007669"/>
    <property type="project" value="UniProtKB-KW"/>
</dbReference>
<accession>A0AAD5T3M4</accession>
<keyword evidence="4" id="KW-0788">Thiol protease</keyword>
<dbReference type="EMBL" id="JADGJH010000445">
    <property type="protein sequence ID" value="KAJ3128906.1"/>
    <property type="molecule type" value="Genomic_DNA"/>
</dbReference>
<feature type="compositionally biased region" description="Polar residues" evidence="5">
    <location>
        <begin position="309"/>
        <end position="323"/>
    </location>
</feature>
<feature type="compositionally biased region" description="Pro residues" evidence="5">
    <location>
        <begin position="336"/>
        <end position="349"/>
    </location>
</feature>
<feature type="region of interest" description="Disordered" evidence="5">
    <location>
        <begin position="291"/>
        <end position="349"/>
    </location>
</feature>
<protein>
    <recommendedName>
        <fullName evidence="8">Pyroglutamyl-peptidase I</fullName>
    </recommendedName>
</protein>
<sequence>MTETEGTILVTGFGPFGPIKENPSAAVARGVAAGLGKSLLALEESISVSNAGLADFYTNHSADFDRAATIIHIGVAAGATKVRFEVAAANVRAHVPKTERDTWFTADHPDTGALLPIDASPAALDLLPTSFPVHSHHVHAWLTVNSPRVCWSRDAGTFFCNEIYYRSLARSLSSGSPQQVLFVHVPSADCISVDECVDLVLAFLDAAAINVKHVEGMMDFNAANVGSPSVSNPGGVARTRSFKAKKELGLIVTGKAQLDHLAVARVRSLSEGGNRLASPHSLVRSRTIRLLSEPRDQANQRAPSPAPIYNNNYNQTTVASPSSAEYPPSVYSPPVRRLPPTPRVSPPTLPPQVSLMTNANTHTQTMHHHHLPINTSINYTSSTMATQPYSLDNMHQQPLSPIKKSHFTPLAHAPPSSPPPHLTTRPLSPFQTAQLVATRPPRSSSRNNNATYYNVIVAGESAETSEKQSDHRVMETVHQINRPFQQQQQSFHQIATATTNNARSPSRGRRNNDGGIRMDRGHPGSSSSSSNNVKSPPITNTVTVTAAFDEIVTQQPLPSFVASGNARKNSAAGVNGTAAAEFFPNRSPSRGRRGGSNHDDGGPIDAFPNRSPSRGRRGGGAGGIAMDRGISSQKNNATTNTTTGGKDDQLPVIRTPRSLSRGPRSSRSRERQVVLEYSDDMMFKEPVVVGVVDDSF</sequence>